<feature type="transmembrane region" description="Helical" evidence="3">
    <location>
        <begin position="257"/>
        <end position="280"/>
    </location>
</feature>
<name>A0ABV5M0E5_9ACTN</name>
<evidence type="ECO:0000256" key="1">
    <source>
        <dbReference type="PROSITE-ProRule" id="PRU00339"/>
    </source>
</evidence>
<feature type="region of interest" description="Disordered" evidence="2">
    <location>
        <begin position="1"/>
        <end position="31"/>
    </location>
</feature>
<evidence type="ECO:0000256" key="3">
    <source>
        <dbReference type="SAM" id="Phobius"/>
    </source>
</evidence>
<keyword evidence="3" id="KW-1133">Transmembrane helix</keyword>
<feature type="transmembrane region" description="Helical" evidence="3">
    <location>
        <begin position="286"/>
        <end position="307"/>
    </location>
</feature>
<dbReference type="InterPro" id="IPR011990">
    <property type="entry name" value="TPR-like_helical_dom_sf"/>
</dbReference>
<dbReference type="SMART" id="SM00028">
    <property type="entry name" value="TPR"/>
    <property type="match status" value="3"/>
</dbReference>
<dbReference type="Pfam" id="PF14559">
    <property type="entry name" value="TPR_19"/>
    <property type="match status" value="1"/>
</dbReference>
<feature type="repeat" description="TPR" evidence="1">
    <location>
        <begin position="78"/>
        <end position="111"/>
    </location>
</feature>
<dbReference type="SUPFAM" id="SSF48452">
    <property type="entry name" value="TPR-like"/>
    <property type="match status" value="1"/>
</dbReference>
<keyword evidence="3" id="KW-0812">Transmembrane</keyword>
<comment type="caution">
    <text evidence="4">The sequence shown here is derived from an EMBL/GenBank/DDBJ whole genome shotgun (WGS) entry which is preliminary data.</text>
</comment>
<proteinExistence type="predicted"/>
<accession>A0ABV5M0E5</accession>
<sequence>MSDDSQTACDSGGANVPHPLDRIPSANTVGDPFGRQTGSIWLRRARIAARRGDYRTAAHAALEATITRSDTSTVAGTTETWRIRAFAHAALGRPEEALLDLARAIRMEPNVADHRVAMGGVFEDLGNWHAALDAYQQARRLAPDEPAPCFGMASVLTRAGAADAAVEVLSSLNARTAGDAAIRDRLALALVEAAERIPAVGRSDWYLITSAREIKQMRLRLHRAARFAHGREVRALVDQVGVSVERNARREFRWDQLYAGSTLAALLLAVALSGGTARVVSEFVPGLLPMGPVVALAAAATLLRYAYSPRWRYNAQSLRRRSLTRSPVLMSNRH</sequence>
<protein>
    <submittedName>
        <fullName evidence="4">Tetratricopeptide repeat protein</fullName>
    </submittedName>
</protein>
<evidence type="ECO:0000313" key="5">
    <source>
        <dbReference type="Proteomes" id="UP001589608"/>
    </source>
</evidence>
<keyword evidence="5" id="KW-1185">Reference proteome</keyword>
<dbReference type="RefSeq" id="WP_223101052.1">
    <property type="nucleotide sequence ID" value="NZ_CP061913.1"/>
</dbReference>
<feature type="repeat" description="TPR" evidence="1">
    <location>
        <begin position="112"/>
        <end position="145"/>
    </location>
</feature>
<evidence type="ECO:0000313" key="4">
    <source>
        <dbReference type="EMBL" id="MFB9442329.1"/>
    </source>
</evidence>
<dbReference type="Proteomes" id="UP001589608">
    <property type="component" value="Unassembled WGS sequence"/>
</dbReference>
<keyword evidence="3" id="KW-0472">Membrane</keyword>
<keyword evidence="1" id="KW-0802">TPR repeat</keyword>
<dbReference type="InterPro" id="IPR019734">
    <property type="entry name" value="TPR_rpt"/>
</dbReference>
<dbReference type="PROSITE" id="PS50005">
    <property type="entry name" value="TPR"/>
    <property type="match status" value="2"/>
</dbReference>
<gene>
    <name evidence="4" type="ORF">ACFFTR_04410</name>
</gene>
<reference evidence="4 5" key="1">
    <citation type="submission" date="2024-09" db="EMBL/GenBank/DDBJ databases">
        <authorList>
            <person name="Sun Q."/>
            <person name="Mori K."/>
        </authorList>
    </citation>
    <scope>NUCLEOTIDE SEQUENCE [LARGE SCALE GENOMIC DNA]</scope>
    <source>
        <strain evidence="4 5">JCM 3307</strain>
    </source>
</reference>
<dbReference type="EMBL" id="JBHMCA010000014">
    <property type="protein sequence ID" value="MFB9442329.1"/>
    <property type="molecule type" value="Genomic_DNA"/>
</dbReference>
<evidence type="ECO:0000256" key="2">
    <source>
        <dbReference type="SAM" id="MobiDB-lite"/>
    </source>
</evidence>
<organism evidence="4 5">
    <name type="scientific">Dactylosporangium vinaceum</name>
    <dbReference type="NCBI Taxonomy" id="53362"/>
    <lineage>
        <taxon>Bacteria</taxon>
        <taxon>Bacillati</taxon>
        <taxon>Actinomycetota</taxon>
        <taxon>Actinomycetes</taxon>
        <taxon>Micromonosporales</taxon>
        <taxon>Micromonosporaceae</taxon>
        <taxon>Dactylosporangium</taxon>
    </lineage>
</organism>
<dbReference type="Gene3D" id="1.25.40.10">
    <property type="entry name" value="Tetratricopeptide repeat domain"/>
    <property type="match status" value="1"/>
</dbReference>